<gene>
    <name evidence="1" type="ORF">J8TS2_42570</name>
</gene>
<reference evidence="1 2" key="1">
    <citation type="submission" date="2021-03" db="EMBL/GenBank/DDBJ databases">
        <title>Antimicrobial resistance genes in bacteria isolated from Japanese honey, and their potential for conferring macrolide and lincosamide resistance in the American foulbrood pathogen Paenibacillus larvae.</title>
        <authorList>
            <person name="Okamoto M."/>
            <person name="Kumagai M."/>
            <person name="Kanamori H."/>
            <person name="Takamatsu D."/>
        </authorList>
    </citation>
    <scope>NUCLEOTIDE SEQUENCE [LARGE SCALE GENOMIC DNA]</scope>
    <source>
        <strain evidence="1 2">J8TS2</strain>
    </source>
</reference>
<keyword evidence="2" id="KW-1185">Reference proteome</keyword>
<evidence type="ECO:0000313" key="2">
    <source>
        <dbReference type="Proteomes" id="UP000679950"/>
    </source>
</evidence>
<proteinExistence type="predicted"/>
<dbReference type="EMBL" id="BORB01000072">
    <property type="protein sequence ID" value="GIN59938.1"/>
    <property type="molecule type" value="Genomic_DNA"/>
</dbReference>
<evidence type="ECO:0000313" key="1">
    <source>
        <dbReference type="EMBL" id="GIN59938.1"/>
    </source>
</evidence>
<organism evidence="1 2">
    <name type="scientific">Lederbergia ruris</name>
    <dbReference type="NCBI Taxonomy" id="217495"/>
    <lineage>
        <taxon>Bacteria</taxon>
        <taxon>Bacillati</taxon>
        <taxon>Bacillota</taxon>
        <taxon>Bacilli</taxon>
        <taxon>Bacillales</taxon>
        <taxon>Bacillaceae</taxon>
        <taxon>Lederbergia</taxon>
    </lineage>
</organism>
<dbReference type="RefSeq" id="WP_158324077.1">
    <property type="nucleotide sequence ID" value="NZ_BORB01000072.1"/>
</dbReference>
<evidence type="ECO:0008006" key="3">
    <source>
        <dbReference type="Google" id="ProtNLM"/>
    </source>
</evidence>
<name>A0ABQ4KR21_9BACI</name>
<sequence length="84" mass="9707">MTKKKKPDELSKAFLESLDKDDPFGLNEEIETLTFKCLDCGKEDEVPEYIVGEFHYDLEENEEVEVVCPFCDGTMRQARNIPSE</sequence>
<comment type="caution">
    <text evidence="1">The sequence shown here is derived from an EMBL/GenBank/DDBJ whole genome shotgun (WGS) entry which is preliminary data.</text>
</comment>
<protein>
    <recommendedName>
        <fullName evidence="3">DPH-type MB domain-containing protein</fullName>
    </recommendedName>
</protein>
<accession>A0ABQ4KR21</accession>
<dbReference type="Proteomes" id="UP000679950">
    <property type="component" value="Unassembled WGS sequence"/>
</dbReference>